<dbReference type="Gene3D" id="3.30.70.100">
    <property type="match status" value="1"/>
</dbReference>
<evidence type="ECO:0000259" key="9">
    <source>
        <dbReference type="Pfam" id="PF21082"/>
    </source>
</evidence>
<keyword evidence="12" id="KW-1185">Reference proteome</keyword>
<feature type="transmembrane region" description="Helical" evidence="7">
    <location>
        <begin position="65"/>
        <end position="87"/>
    </location>
</feature>
<organism evidence="11 12">
    <name type="scientific">Hyalangium rubrum</name>
    <dbReference type="NCBI Taxonomy" id="3103134"/>
    <lineage>
        <taxon>Bacteria</taxon>
        <taxon>Pseudomonadati</taxon>
        <taxon>Myxococcota</taxon>
        <taxon>Myxococcia</taxon>
        <taxon>Myxococcales</taxon>
        <taxon>Cystobacterineae</taxon>
        <taxon>Archangiaceae</taxon>
        <taxon>Hyalangium</taxon>
    </lineage>
</organism>
<sequence length="550" mass="60534">MVISRFADTPELNNALLVGSTVLLSLLAIWTVVGVSSFLVRQGIRASGIQALISFGEGFSKRARLIAALLSFGLVLAGTGLLGYAIWQSADLQPWWDRLLLEITPDMLKALGRSSGLLVLLLIGFYTLQRSGRRVMARVERVIHERQLPEAQRIHVEKLLGYLPSVINLALAYTVVRLAVAAIGVPSAVEWLLTTAIYILLLITGGRALVCLLYFISERLVSSWEDKSKGTPLEEYYAALRRLLPVGQKSLEAITYISVATLIVHRFQALEPAAPYGPVLIRVVSMFFAASVVVEFGRVMVARLLSSSTASVADDVQRRRSTFVQLLQSIIKYVIYFCICMMVLSDFGIDPTPILAGAGIVGLTVGLGAQTIVQDLLNGIFLLFEDQILNGDYIRIGDTEGVVEEITPRVTRIRDRFGRLHIMRNGEVKNVINYSRGWTLAVVEMSVAYETDLRKALRVINEISAALPDLLPGKAMEAPKVMGIEAMDESCLRVRIETKVAPGCHYEVKRMLNLLLVEGFNAHNLEIPYPKSVELAPPEPIPPQEGKVAA</sequence>
<name>A0ABU5H0X7_9BACT</name>
<dbReference type="Pfam" id="PF21082">
    <property type="entry name" value="MS_channel_3rd"/>
    <property type="match status" value="1"/>
</dbReference>
<dbReference type="Pfam" id="PF00924">
    <property type="entry name" value="MS_channel_2nd"/>
    <property type="match status" value="1"/>
</dbReference>
<evidence type="ECO:0000256" key="6">
    <source>
        <dbReference type="ARBA" id="ARBA00023136"/>
    </source>
</evidence>
<evidence type="ECO:0000313" key="12">
    <source>
        <dbReference type="Proteomes" id="UP001291309"/>
    </source>
</evidence>
<comment type="subcellular location">
    <subcellularLocation>
        <location evidence="1">Cell membrane</location>
        <topology evidence="1">Multi-pass membrane protein</topology>
    </subcellularLocation>
</comment>
<evidence type="ECO:0000256" key="5">
    <source>
        <dbReference type="ARBA" id="ARBA00022989"/>
    </source>
</evidence>
<keyword evidence="6 7" id="KW-0472">Membrane</keyword>
<dbReference type="EMBL" id="JAXIVS010000003">
    <property type="protein sequence ID" value="MDY7227108.1"/>
    <property type="molecule type" value="Genomic_DNA"/>
</dbReference>
<gene>
    <name evidence="11" type="ORF">SYV04_11930</name>
</gene>
<feature type="transmembrane region" description="Helical" evidence="7">
    <location>
        <begin position="159"/>
        <end position="185"/>
    </location>
</feature>
<evidence type="ECO:0000256" key="4">
    <source>
        <dbReference type="ARBA" id="ARBA00022692"/>
    </source>
</evidence>
<proteinExistence type="inferred from homology"/>
<dbReference type="SUPFAM" id="SSF82861">
    <property type="entry name" value="Mechanosensitive channel protein MscS (YggB), transmembrane region"/>
    <property type="match status" value="1"/>
</dbReference>
<evidence type="ECO:0000256" key="7">
    <source>
        <dbReference type="SAM" id="Phobius"/>
    </source>
</evidence>
<feature type="transmembrane region" description="Helical" evidence="7">
    <location>
        <begin position="191"/>
        <end position="216"/>
    </location>
</feature>
<protein>
    <submittedName>
        <fullName evidence="11">Mechanosensitive ion channel</fullName>
    </submittedName>
</protein>
<dbReference type="PANTHER" id="PTHR30460:SF0">
    <property type="entry name" value="MODERATE CONDUCTANCE MECHANOSENSITIVE CHANNEL YBIO"/>
    <property type="match status" value="1"/>
</dbReference>
<evidence type="ECO:0000259" key="10">
    <source>
        <dbReference type="Pfam" id="PF21088"/>
    </source>
</evidence>
<dbReference type="InterPro" id="IPR011014">
    <property type="entry name" value="MscS_channel_TM-2"/>
</dbReference>
<dbReference type="InterPro" id="IPR011066">
    <property type="entry name" value="MscS_channel_C_sf"/>
</dbReference>
<comment type="similarity">
    <text evidence="2">Belongs to the MscS (TC 1.A.23) family.</text>
</comment>
<evidence type="ECO:0000256" key="1">
    <source>
        <dbReference type="ARBA" id="ARBA00004651"/>
    </source>
</evidence>
<dbReference type="SUPFAM" id="SSF50182">
    <property type="entry name" value="Sm-like ribonucleoproteins"/>
    <property type="match status" value="1"/>
</dbReference>
<dbReference type="InterPro" id="IPR023408">
    <property type="entry name" value="MscS_beta-dom_sf"/>
</dbReference>
<feature type="domain" description="Mechanosensitive ion channel MscS" evidence="8">
    <location>
        <begin position="371"/>
        <end position="436"/>
    </location>
</feature>
<accession>A0ABU5H0X7</accession>
<evidence type="ECO:0000259" key="8">
    <source>
        <dbReference type="Pfam" id="PF00924"/>
    </source>
</evidence>
<feature type="transmembrane region" description="Helical" evidence="7">
    <location>
        <begin position="15"/>
        <end position="40"/>
    </location>
</feature>
<keyword evidence="3" id="KW-1003">Cell membrane</keyword>
<dbReference type="InterPro" id="IPR049278">
    <property type="entry name" value="MS_channel_C"/>
</dbReference>
<comment type="caution">
    <text evidence="11">The sequence shown here is derived from an EMBL/GenBank/DDBJ whole genome shotgun (WGS) entry which is preliminary data.</text>
</comment>
<dbReference type="Pfam" id="PF21088">
    <property type="entry name" value="MS_channel_1st"/>
    <property type="match status" value="1"/>
</dbReference>
<keyword evidence="5 7" id="KW-1133">Transmembrane helix</keyword>
<keyword evidence="4 7" id="KW-0812">Transmembrane</keyword>
<reference evidence="11 12" key="1">
    <citation type="submission" date="2023-12" db="EMBL/GenBank/DDBJ databases">
        <title>the genome sequence of Hyalangium sp. s54d21.</title>
        <authorList>
            <person name="Zhang X."/>
        </authorList>
    </citation>
    <scope>NUCLEOTIDE SEQUENCE [LARGE SCALE GENOMIC DNA]</scope>
    <source>
        <strain evidence="12">s54d21</strain>
    </source>
</reference>
<feature type="domain" description="Mechanosensitive ion channel MscS C-terminal" evidence="9">
    <location>
        <begin position="442"/>
        <end position="527"/>
    </location>
</feature>
<dbReference type="PANTHER" id="PTHR30460">
    <property type="entry name" value="MODERATE CONDUCTANCE MECHANOSENSITIVE CHANNEL YBIO"/>
    <property type="match status" value="1"/>
</dbReference>
<dbReference type="SUPFAM" id="SSF82689">
    <property type="entry name" value="Mechanosensitive channel protein MscS (YggB), C-terminal domain"/>
    <property type="match status" value="1"/>
</dbReference>
<feature type="transmembrane region" description="Helical" evidence="7">
    <location>
        <begin position="107"/>
        <end position="128"/>
    </location>
</feature>
<feature type="domain" description="Mechanosensitive ion channel transmembrane helices 2/3" evidence="10">
    <location>
        <begin position="330"/>
        <end position="370"/>
    </location>
</feature>
<dbReference type="RefSeq" id="WP_321545823.1">
    <property type="nucleotide sequence ID" value="NZ_JAXIVS010000003.1"/>
</dbReference>
<feature type="transmembrane region" description="Helical" evidence="7">
    <location>
        <begin position="279"/>
        <end position="301"/>
    </location>
</feature>
<evidence type="ECO:0000256" key="2">
    <source>
        <dbReference type="ARBA" id="ARBA00008017"/>
    </source>
</evidence>
<feature type="transmembrane region" description="Helical" evidence="7">
    <location>
        <begin position="322"/>
        <end position="344"/>
    </location>
</feature>
<dbReference type="InterPro" id="IPR049142">
    <property type="entry name" value="MS_channel_1st"/>
</dbReference>
<dbReference type="InterPro" id="IPR006685">
    <property type="entry name" value="MscS_channel_2nd"/>
</dbReference>
<dbReference type="InterPro" id="IPR010920">
    <property type="entry name" value="LSM_dom_sf"/>
</dbReference>
<evidence type="ECO:0000256" key="3">
    <source>
        <dbReference type="ARBA" id="ARBA00022475"/>
    </source>
</evidence>
<evidence type="ECO:0000313" key="11">
    <source>
        <dbReference type="EMBL" id="MDY7227108.1"/>
    </source>
</evidence>
<dbReference type="Proteomes" id="UP001291309">
    <property type="component" value="Unassembled WGS sequence"/>
</dbReference>
<dbReference type="InterPro" id="IPR045276">
    <property type="entry name" value="YbiO_bact"/>
</dbReference>
<dbReference type="Gene3D" id="1.10.287.1260">
    <property type="match status" value="1"/>
</dbReference>
<dbReference type="Gene3D" id="2.30.30.60">
    <property type="match status" value="1"/>
</dbReference>